<dbReference type="Proteomes" id="UP000490939">
    <property type="component" value="Unassembled WGS sequence"/>
</dbReference>
<keyword evidence="2" id="KW-1185">Reference proteome</keyword>
<proteinExistence type="predicted"/>
<protein>
    <recommendedName>
        <fullName evidence="3">SprT-like domain-containing protein</fullName>
    </recommendedName>
</protein>
<dbReference type="EMBL" id="WNWR01000501">
    <property type="protein sequence ID" value="KAE9976367.1"/>
    <property type="molecule type" value="Genomic_DNA"/>
</dbReference>
<name>A0A8H3USI8_VENIN</name>
<organism evidence="1 2">
    <name type="scientific">Venturia inaequalis</name>
    <name type="common">Apple scab fungus</name>
    <dbReference type="NCBI Taxonomy" id="5025"/>
    <lineage>
        <taxon>Eukaryota</taxon>
        <taxon>Fungi</taxon>
        <taxon>Dikarya</taxon>
        <taxon>Ascomycota</taxon>
        <taxon>Pezizomycotina</taxon>
        <taxon>Dothideomycetes</taxon>
        <taxon>Pleosporomycetidae</taxon>
        <taxon>Venturiales</taxon>
        <taxon>Venturiaceae</taxon>
        <taxon>Venturia</taxon>
    </lineage>
</organism>
<gene>
    <name evidence="1" type="ORF">EG327_008160</name>
</gene>
<evidence type="ECO:0000313" key="2">
    <source>
        <dbReference type="Proteomes" id="UP000490939"/>
    </source>
</evidence>
<comment type="caution">
    <text evidence="1">The sequence shown here is derived from an EMBL/GenBank/DDBJ whole genome shotgun (WGS) entry which is preliminary data.</text>
</comment>
<evidence type="ECO:0008006" key="3">
    <source>
        <dbReference type="Google" id="ProtNLM"/>
    </source>
</evidence>
<accession>A0A8H3USI8</accession>
<evidence type="ECO:0000313" key="1">
    <source>
        <dbReference type="EMBL" id="KAE9976367.1"/>
    </source>
</evidence>
<sequence>MLPVADSFEGQQILINGMTCWANLNYCETLGFSTRHLQTSFPDGLQPGVAKYPFQHLAFPFVMYLPGLPRHSAALGPSQHRRRSLDLYGEVLARRYRREPYDPEQRLARRHYSEPFHTSPTSDKPKTVDEATVTIVKHIENSKDGIWREIRANRRALSQEPDPNLVHFLRDSARMFDRLFFDNALHKHVRLILDDPREEIVPGHGGKTKMASDGSKVIVMLPMNSIKRAWDSKRPSIFDIAWATILHQLIHAYFLVACGVQNDGKDSDGRLKHGEHFGCLVYKISDVFAKNGHPIPLGFGHSPLFRHARGYAIESTRDRTLRAHKKNSTLCPWNAEVIKKEKIDEWYKKKCVKAVDPDIFQFDFDHDTVEDQPSSKCGHKKDWVELVLSKKSYKLDRKALNFSCVKKKFEDGKRKLEMPDWIEDDVFKSFMSFLTRGKWDPDIGETQNGTKGPALLMKYLHNAETPVQHDIAMYQLGLELDIEPVRRIAHSRLVSHQFTHESGHDIVRAIYCDPPQPPDDGLRSFALIGRC</sequence>
<dbReference type="AlphaFoldDB" id="A0A8H3USI8"/>
<reference evidence="1 2" key="1">
    <citation type="submission" date="2019-07" db="EMBL/GenBank/DDBJ databases">
        <title>Venturia inaequalis Genome Resource.</title>
        <authorList>
            <person name="Lichtner F.J."/>
        </authorList>
    </citation>
    <scope>NUCLEOTIDE SEQUENCE [LARGE SCALE GENOMIC DNA]</scope>
    <source>
        <strain evidence="1 2">DMI_063113</strain>
    </source>
</reference>